<protein>
    <submittedName>
        <fullName evidence="2">Uncharacterized protein</fullName>
    </submittedName>
</protein>
<proteinExistence type="predicted"/>
<reference evidence="2" key="1">
    <citation type="submission" date="2013-05" db="EMBL/GenBank/DDBJ databases">
        <title>Genome assembly of Cystobacter fuscus DSM 2262.</title>
        <authorList>
            <person name="Sharma G."/>
            <person name="Khatri I."/>
            <person name="Kaur C."/>
            <person name="Mayilraj S."/>
            <person name="Subramanian S."/>
        </authorList>
    </citation>
    <scope>NUCLEOTIDE SEQUENCE [LARGE SCALE GENOMIC DNA]</scope>
    <source>
        <strain evidence="2">DSM 2262</strain>
    </source>
</reference>
<keyword evidence="1" id="KW-0812">Transmembrane</keyword>
<feature type="transmembrane region" description="Helical" evidence="1">
    <location>
        <begin position="45"/>
        <end position="63"/>
    </location>
</feature>
<sequence>MNGHDDEAWIQSMIQRRPPSELSDGGFQHRVLQRLPRRERPVRRLLALVTTWGVTAAFSLLSWDAGVFSASGGVAPVVSFSLGTALLWYVVDALT</sequence>
<feature type="transmembrane region" description="Helical" evidence="1">
    <location>
        <begin position="69"/>
        <end position="91"/>
    </location>
</feature>
<organism evidence="2 3">
    <name type="scientific">Cystobacter fuscus (strain ATCC 25194 / DSM 2262 / NBRC 100088 / M29)</name>
    <dbReference type="NCBI Taxonomy" id="1242864"/>
    <lineage>
        <taxon>Bacteria</taxon>
        <taxon>Pseudomonadati</taxon>
        <taxon>Myxococcota</taxon>
        <taxon>Myxococcia</taxon>
        <taxon>Myxococcales</taxon>
        <taxon>Cystobacterineae</taxon>
        <taxon>Archangiaceae</taxon>
        <taxon>Cystobacter</taxon>
    </lineage>
</organism>
<keyword evidence="3" id="KW-1185">Reference proteome</keyword>
<dbReference type="RefSeq" id="WP_002631501.1">
    <property type="nucleotide sequence ID" value="NZ_ANAH02000064.1"/>
</dbReference>
<evidence type="ECO:0000256" key="1">
    <source>
        <dbReference type="SAM" id="Phobius"/>
    </source>
</evidence>
<dbReference type="EMBL" id="ANAH02000064">
    <property type="protein sequence ID" value="EPX57218.1"/>
    <property type="molecule type" value="Genomic_DNA"/>
</dbReference>
<comment type="caution">
    <text evidence="2">The sequence shown here is derived from an EMBL/GenBank/DDBJ whole genome shotgun (WGS) entry which is preliminary data.</text>
</comment>
<evidence type="ECO:0000313" key="2">
    <source>
        <dbReference type="EMBL" id="EPX57218.1"/>
    </source>
</evidence>
<dbReference type="AlphaFoldDB" id="S9QL68"/>
<keyword evidence="1" id="KW-1133">Transmembrane helix</keyword>
<evidence type="ECO:0000313" key="3">
    <source>
        <dbReference type="Proteomes" id="UP000011682"/>
    </source>
</evidence>
<keyword evidence="1" id="KW-0472">Membrane</keyword>
<gene>
    <name evidence="2" type="ORF">D187_006972</name>
</gene>
<name>S9QL68_CYSF2</name>
<dbReference type="OrthoDB" id="5523395at2"/>
<accession>S9QL68</accession>
<dbReference type="Proteomes" id="UP000011682">
    <property type="component" value="Unassembled WGS sequence"/>
</dbReference>